<feature type="compositionally biased region" description="Low complexity" evidence="1">
    <location>
        <begin position="37"/>
        <end position="70"/>
    </location>
</feature>
<feature type="region of interest" description="Disordered" evidence="1">
    <location>
        <begin position="103"/>
        <end position="255"/>
    </location>
</feature>
<dbReference type="EMBL" id="MZNU01000058">
    <property type="protein sequence ID" value="OWP06023.1"/>
    <property type="molecule type" value="Genomic_DNA"/>
</dbReference>
<dbReference type="Gene3D" id="3.10.490.10">
    <property type="entry name" value="Gamma-glutamyl cyclotransferase-like"/>
    <property type="match status" value="1"/>
</dbReference>
<protein>
    <submittedName>
        <fullName evidence="2">Uncharacterized protein</fullName>
    </submittedName>
</protein>
<dbReference type="Proteomes" id="UP000242519">
    <property type="component" value="Unassembled WGS sequence"/>
</dbReference>
<feature type="compositionally biased region" description="Basic and acidic residues" evidence="1">
    <location>
        <begin position="201"/>
        <end position="215"/>
    </location>
</feature>
<comment type="caution">
    <text evidence="2">The sequence shown here is derived from an EMBL/GenBank/DDBJ whole genome shotgun (WGS) entry which is preliminary data.</text>
</comment>
<evidence type="ECO:0000313" key="2">
    <source>
        <dbReference type="EMBL" id="OWP06023.1"/>
    </source>
</evidence>
<sequence length="632" mass="67887">MASTTDPRSTAAPGAPDSASFPESHLSSTGKTTQSVSPTSLAALNLSATSSSSASITPPVATSTPAATGTRKSSRATKMTSRGAEFEERKMLRVRSASVLKKVVKEKSVSPPKPNGKEKCDTGHISSPAEKKRYTLKFSPEIIRKMKDVDETSPATPPTGESSKSPATILPPKNSLASLPSRKKGTSPMSSAPILASTKPAKTEDTVRGVSKEDQSSTSAVSKLSSTLSVTESSKMTKKPGKTAPKQAAVSTKSNKVAAKPLGEVTNSLQTAKDTAKLATSSTAKFAKSPSEFAAIPPATKRFWREDDTRISAPTPASKRARAHARGIDDTQVIFSEPAIHRGRGKDDIQAIFQAPSIFGDGAEDDTQVTSEPSNTLYTVATISGVNRLPLKNPRMFTGFQSASPVPAEILTPEQEADRREFTTLYFAYGKEAGYTYFTQKFKANFAACYSTASLSGYKFTLHSDGYAKIHASAGDEVWGTLWLIPNATRRIIEAKAVKHGMEFVEVDGVQPLDRDPQAMPGNWYAAPVANEEPLTVWVGVAQELDGNEHLGKQAITANENKWQNLNAAIVYMYTEALSNSYVEKALRPWIPYPTTAYDSGYWTKKKAPKVVDKTSAKDAVKFSPKLSPKDT</sequence>
<reference evidence="2 3" key="1">
    <citation type="submission" date="2017-04" db="EMBL/GenBank/DDBJ databases">
        <title>Draft genome sequence of Marssonina coronaria NL1: causal agent of apple blotch.</title>
        <authorList>
            <person name="Cheng Q."/>
        </authorList>
    </citation>
    <scope>NUCLEOTIDE SEQUENCE [LARGE SCALE GENOMIC DNA]</scope>
    <source>
        <strain evidence="2 3">NL1</strain>
    </source>
</reference>
<name>A0A218ZEQ9_9HELO</name>
<dbReference type="InParanoid" id="A0A218ZEQ9"/>
<feature type="compositionally biased region" description="Low complexity" evidence="1">
    <location>
        <begin position="216"/>
        <end position="234"/>
    </location>
</feature>
<organism evidence="2 3">
    <name type="scientific">Diplocarpon coronariae</name>
    <dbReference type="NCBI Taxonomy" id="2795749"/>
    <lineage>
        <taxon>Eukaryota</taxon>
        <taxon>Fungi</taxon>
        <taxon>Dikarya</taxon>
        <taxon>Ascomycota</taxon>
        <taxon>Pezizomycotina</taxon>
        <taxon>Leotiomycetes</taxon>
        <taxon>Helotiales</taxon>
        <taxon>Drepanopezizaceae</taxon>
        <taxon>Diplocarpon</taxon>
    </lineage>
</organism>
<evidence type="ECO:0000313" key="3">
    <source>
        <dbReference type="Proteomes" id="UP000242519"/>
    </source>
</evidence>
<feature type="region of interest" description="Disordered" evidence="1">
    <location>
        <begin position="1"/>
        <end position="90"/>
    </location>
</feature>
<feature type="compositionally biased region" description="Polar residues" evidence="1">
    <location>
        <begin position="25"/>
        <end position="36"/>
    </location>
</feature>
<dbReference type="AlphaFoldDB" id="A0A218ZEQ9"/>
<dbReference type="OrthoDB" id="2924818at2759"/>
<keyword evidence="3" id="KW-1185">Reference proteome</keyword>
<gene>
    <name evidence="2" type="ORF">B2J93_1780</name>
</gene>
<evidence type="ECO:0000256" key="1">
    <source>
        <dbReference type="SAM" id="MobiDB-lite"/>
    </source>
</evidence>
<accession>A0A218ZEQ9</accession>
<proteinExistence type="predicted"/>